<dbReference type="Proteomes" id="UP000198729">
    <property type="component" value="Unassembled WGS sequence"/>
</dbReference>
<keyword evidence="4" id="KW-1185">Reference proteome</keyword>
<evidence type="ECO:0000256" key="2">
    <source>
        <dbReference type="SAM" id="SignalP"/>
    </source>
</evidence>
<evidence type="ECO:0000313" key="4">
    <source>
        <dbReference type="Proteomes" id="UP000198729"/>
    </source>
</evidence>
<evidence type="ECO:0000256" key="1">
    <source>
        <dbReference type="SAM" id="MobiDB-lite"/>
    </source>
</evidence>
<protein>
    <submittedName>
        <fullName evidence="3">Uncharacterized protein</fullName>
    </submittedName>
</protein>
<evidence type="ECO:0000313" key="3">
    <source>
        <dbReference type="EMBL" id="SCZ85970.1"/>
    </source>
</evidence>
<dbReference type="OrthoDB" id="8546650at2"/>
<reference evidence="3 4" key="1">
    <citation type="submission" date="2016-10" db="EMBL/GenBank/DDBJ databases">
        <authorList>
            <person name="de Groot N.N."/>
        </authorList>
    </citation>
    <scope>NUCLEOTIDE SEQUENCE [LARGE SCALE GENOMIC DNA]</scope>
    <source>
        <strain evidence="3">1</strain>
    </source>
</reference>
<proteinExistence type="predicted"/>
<accession>A0A1G5SGH5</accession>
<dbReference type="AlphaFoldDB" id="A0A1G5SGH5"/>
<name>A0A1G5SGH5_9PROT</name>
<feature type="chain" id="PRO_5011694897" evidence="2">
    <location>
        <begin position="24"/>
        <end position="164"/>
    </location>
</feature>
<gene>
    <name evidence="3" type="ORF">NSMM_470039</name>
</gene>
<feature type="signal peptide" evidence="2">
    <location>
        <begin position="1"/>
        <end position="23"/>
    </location>
</feature>
<dbReference type="RefSeq" id="WP_090286691.1">
    <property type="nucleotide sequence ID" value="NZ_FMWO01000055.1"/>
</dbReference>
<feature type="region of interest" description="Disordered" evidence="1">
    <location>
        <begin position="29"/>
        <end position="52"/>
    </location>
</feature>
<feature type="compositionally biased region" description="Low complexity" evidence="1">
    <location>
        <begin position="34"/>
        <end position="48"/>
    </location>
</feature>
<sequence>MNKSILNSLLFAAAISWAGLVFSEESDAQHTTEDVSSQTETEVTTTTEKASGDEPLMSGIGWRLARKVEMGNTGKFVNMVLVEPKRQMDKTIYSNAITRICGKEEEFCRIRFWIEERFLPEKSIPTGEQLQRQKADFLLNRKAGIHRTQWSCTVDHDRNECIDW</sequence>
<dbReference type="EMBL" id="FMWO01000055">
    <property type="protein sequence ID" value="SCZ85970.1"/>
    <property type="molecule type" value="Genomic_DNA"/>
</dbReference>
<organism evidence="3 4">
    <name type="scientific">Nitrosomonas mobilis</name>
    <dbReference type="NCBI Taxonomy" id="51642"/>
    <lineage>
        <taxon>Bacteria</taxon>
        <taxon>Pseudomonadati</taxon>
        <taxon>Pseudomonadota</taxon>
        <taxon>Betaproteobacteria</taxon>
        <taxon>Nitrosomonadales</taxon>
        <taxon>Nitrosomonadaceae</taxon>
        <taxon>Nitrosomonas</taxon>
    </lineage>
</organism>
<keyword evidence="2" id="KW-0732">Signal</keyword>